<reference evidence="7 8" key="1">
    <citation type="journal article" date="2024" name="BMC Genomics">
        <title>Genome assembly of redclaw crayfish (Cherax quadricarinatus) provides insights into its immune adaptation and hypoxia tolerance.</title>
        <authorList>
            <person name="Liu Z."/>
            <person name="Zheng J."/>
            <person name="Li H."/>
            <person name="Fang K."/>
            <person name="Wang S."/>
            <person name="He J."/>
            <person name="Zhou D."/>
            <person name="Weng S."/>
            <person name="Chi M."/>
            <person name="Gu Z."/>
            <person name="He J."/>
            <person name="Li F."/>
            <person name="Wang M."/>
        </authorList>
    </citation>
    <scope>NUCLEOTIDE SEQUENCE [LARGE SCALE GENOMIC DNA]</scope>
    <source>
        <strain evidence="7">ZL_2023a</strain>
    </source>
</reference>
<comment type="caution">
    <text evidence="7">The sequence shown here is derived from an EMBL/GenBank/DDBJ whole genome shotgun (WGS) entry which is preliminary data.</text>
</comment>
<dbReference type="GO" id="GO:0016020">
    <property type="term" value="C:membrane"/>
    <property type="evidence" value="ECO:0007669"/>
    <property type="project" value="UniProtKB-SubCell"/>
</dbReference>
<comment type="subcellular location">
    <subcellularLocation>
        <location evidence="1">Membrane</location>
    </subcellularLocation>
</comment>
<keyword evidence="2" id="KW-0812">Transmembrane</keyword>
<protein>
    <recommendedName>
        <fullName evidence="6">Receptor ligand binding region domain-containing protein</fullName>
    </recommendedName>
</protein>
<evidence type="ECO:0000256" key="4">
    <source>
        <dbReference type="ARBA" id="ARBA00023136"/>
    </source>
</evidence>
<keyword evidence="4" id="KW-0472">Membrane</keyword>
<feature type="region of interest" description="Disordered" evidence="5">
    <location>
        <begin position="58"/>
        <end position="86"/>
    </location>
</feature>
<keyword evidence="8" id="KW-1185">Reference proteome</keyword>
<feature type="non-terminal residue" evidence="7">
    <location>
        <position position="144"/>
    </location>
</feature>
<evidence type="ECO:0000313" key="8">
    <source>
        <dbReference type="Proteomes" id="UP001445076"/>
    </source>
</evidence>
<feature type="non-terminal residue" evidence="7">
    <location>
        <position position="1"/>
    </location>
</feature>
<evidence type="ECO:0000256" key="5">
    <source>
        <dbReference type="SAM" id="MobiDB-lite"/>
    </source>
</evidence>
<dbReference type="SUPFAM" id="SSF53822">
    <property type="entry name" value="Periplasmic binding protein-like I"/>
    <property type="match status" value="1"/>
</dbReference>
<feature type="compositionally biased region" description="Basic and acidic residues" evidence="5">
    <location>
        <begin position="58"/>
        <end position="71"/>
    </location>
</feature>
<evidence type="ECO:0000313" key="7">
    <source>
        <dbReference type="EMBL" id="KAK8730044.1"/>
    </source>
</evidence>
<dbReference type="Pfam" id="PF01094">
    <property type="entry name" value="ANF_receptor"/>
    <property type="match status" value="1"/>
</dbReference>
<dbReference type="EMBL" id="JARKIK010000066">
    <property type="protein sequence ID" value="KAK8730044.1"/>
    <property type="molecule type" value="Genomic_DNA"/>
</dbReference>
<proteinExistence type="predicted"/>
<keyword evidence="3" id="KW-1133">Transmembrane helix</keyword>
<feature type="domain" description="Receptor ligand binding region" evidence="6">
    <location>
        <begin position="11"/>
        <end position="139"/>
    </location>
</feature>
<evidence type="ECO:0000256" key="3">
    <source>
        <dbReference type="ARBA" id="ARBA00022989"/>
    </source>
</evidence>
<organism evidence="7 8">
    <name type="scientific">Cherax quadricarinatus</name>
    <name type="common">Australian red claw crayfish</name>
    <dbReference type="NCBI Taxonomy" id="27406"/>
    <lineage>
        <taxon>Eukaryota</taxon>
        <taxon>Metazoa</taxon>
        <taxon>Ecdysozoa</taxon>
        <taxon>Arthropoda</taxon>
        <taxon>Crustacea</taxon>
        <taxon>Multicrustacea</taxon>
        <taxon>Malacostraca</taxon>
        <taxon>Eumalacostraca</taxon>
        <taxon>Eucarida</taxon>
        <taxon>Decapoda</taxon>
        <taxon>Pleocyemata</taxon>
        <taxon>Astacidea</taxon>
        <taxon>Parastacoidea</taxon>
        <taxon>Parastacidae</taxon>
        <taxon>Cherax</taxon>
    </lineage>
</organism>
<dbReference type="InterPro" id="IPR001828">
    <property type="entry name" value="ANF_lig-bd_rcpt"/>
</dbReference>
<dbReference type="Proteomes" id="UP001445076">
    <property type="component" value="Unassembled WGS sequence"/>
</dbReference>
<evidence type="ECO:0000256" key="1">
    <source>
        <dbReference type="ARBA" id="ARBA00004370"/>
    </source>
</evidence>
<name>A0AAW0WQ43_CHEQU</name>
<evidence type="ECO:0000256" key="2">
    <source>
        <dbReference type="ARBA" id="ARBA00022692"/>
    </source>
</evidence>
<gene>
    <name evidence="7" type="ORF">OTU49_008435</name>
</gene>
<evidence type="ECO:0000259" key="6">
    <source>
        <dbReference type="Pfam" id="PF01094"/>
    </source>
</evidence>
<dbReference type="InterPro" id="IPR028082">
    <property type="entry name" value="Peripla_BP_I"/>
</dbReference>
<dbReference type="AlphaFoldDB" id="A0AAW0WQ43"/>
<accession>A0AAW0WQ43</accession>
<sequence length="144" mass="16213">FTCTERHGVEYLLMQMTAVNTHVLIGGVDPGLCRVAGHLARKYRKLLLPWSCLEVPSHDHDDSHTSHEQHGVHQHQHHQQQLDQDEGSHVVLVTPTALQVAWAARAALAHMGWRHVCIVTLESSYWRGLAQTVDVELRAVSQQV</sequence>